<organism evidence="1 2">
    <name type="scientific">Vibrio maritimus</name>
    <dbReference type="NCBI Taxonomy" id="990268"/>
    <lineage>
        <taxon>Bacteria</taxon>
        <taxon>Pseudomonadati</taxon>
        <taxon>Pseudomonadota</taxon>
        <taxon>Gammaproteobacteria</taxon>
        <taxon>Vibrionales</taxon>
        <taxon>Vibrionaceae</taxon>
        <taxon>Vibrio</taxon>
    </lineage>
</organism>
<dbReference type="OrthoDB" id="9769600at2"/>
<dbReference type="EMBL" id="BBMT01000005">
    <property type="protein sequence ID" value="GAL34874.1"/>
    <property type="molecule type" value="Genomic_DNA"/>
</dbReference>
<dbReference type="GO" id="GO:0016740">
    <property type="term" value="F:transferase activity"/>
    <property type="evidence" value="ECO:0007669"/>
    <property type="project" value="UniProtKB-KW"/>
</dbReference>
<reference evidence="1 2" key="2">
    <citation type="submission" date="2014-09" db="EMBL/GenBank/DDBJ databases">
        <authorList>
            <consortium name="NBRP consortium"/>
            <person name="Sawabe T."/>
            <person name="Meirelles P."/>
            <person name="Nakanishi M."/>
            <person name="Sayaka M."/>
            <person name="Hattori M."/>
            <person name="Ohkuma M."/>
        </authorList>
    </citation>
    <scope>NUCLEOTIDE SEQUENCE [LARGE SCALE GENOMIC DNA]</scope>
    <source>
        <strain evidence="1 2">JCM 19240</strain>
    </source>
</reference>
<dbReference type="PANTHER" id="PTHR12526">
    <property type="entry name" value="GLYCOSYLTRANSFERASE"/>
    <property type="match status" value="1"/>
</dbReference>
<dbReference type="PANTHER" id="PTHR12526:SF630">
    <property type="entry name" value="GLYCOSYLTRANSFERASE"/>
    <property type="match status" value="1"/>
</dbReference>
<dbReference type="AlphaFoldDB" id="A0A090T7Z5"/>
<evidence type="ECO:0000313" key="1">
    <source>
        <dbReference type="EMBL" id="GAL34874.1"/>
    </source>
</evidence>
<sequence>MRDLIVFGEDYGALPSSTQHLIKRLASKRKVLWVNSIGLRQPRLTTNDMRRALGKVLGKSKASHFQTTRIERPASMTIANIHTLPAPRATWSRKLAAKAMAHQLKPMIDRLQLNDPIVWTSLPTASDVCALLGQRSVVYYCGDDFGALAGVDHETVLDHEKGLVEQADLVITASEKLCSKFPSHKTRLLSHGVDSEQFSKPAKRALDLPNRGRPIAGFYGSLSNWLDYELLNQTIAALPNWDFVFIGQIELNSLPIIAANNVFYLGSKPHHELPGYSQHWTVSLLPFVLNEQIKACNPLKLKEYLAARTPIVSTDFPALTGYREHVNVVSNVEGMVVTLNRIACENQTLPKGLVDSDSWDNRASTLESYLEAL</sequence>
<protein>
    <submittedName>
        <fullName evidence="1">Glycosyltransferase SypN</fullName>
    </submittedName>
</protein>
<keyword evidence="2" id="KW-1185">Reference proteome</keyword>
<dbReference type="Proteomes" id="UP000029224">
    <property type="component" value="Unassembled WGS sequence"/>
</dbReference>
<comment type="caution">
    <text evidence="1">The sequence shown here is derived from an EMBL/GenBank/DDBJ whole genome shotgun (WGS) entry which is preliminary data.</text>
</comment>
<keyword evidence="1" id="KW-0808">Transferase</keyword>
<evidence type="ECO:0000313" key="2">
    <source>
        <dbReference type="Proteomes" id="UP000029224"/>
    </source>
</evidence>
<gene>
    <name evidence="1" type="ORF">JCM19240_4424</name>
</gene>
<dbReference type="SUPFAM" id="SSF53756">
    <property type="entry name" value="UDP-Glycosyltransferase/glycogen phosphorylase"/>
    <property type="match status" value="1"/>
</dbReference>
<name>A0A090T7Z5_9VIBR</name>
<proteinExistence type="predicted"/>
<dbReference type="Gene3D" id="3.40.50.2000">
    <property type="entry name" value="Glycogen Phosphorylase B"/>
    <property type="match status" value="1"/>
</dbReference>
<reference evidence="1 2" key="1">
    <citation type="submission" date="2014-09" db="EMBL/GenBank/DDBJ databases">
        <title>Vibrio maritimus JCM 19240. (C210) whole genome shotgun sequence.</title>
        <authorList>
            <person name="Sawabe T."/>
            <person name="Meirelles P."/>
            <person name="Nakanishi M."/>
            <person name="Sayaka M."/>
            <person name="Hattori M."/>
            <person name="Ohkuma M."/>
        </authorList>
    </citation>
    <scope>NUCLEOTIDE SEQUENCE [LARGE SCALE GENOMIC DNA]</scope>
    <source>
        <strain evidence="1 2">JCM 19240</strain>
    </source>
</reference>
<accession>A0A090T7Z5</accession>